<dbReference type="Pfam" id="PF09867">
    <property type="entry name" value="TagF_N"/>
    <property type="match status" value="1"/>
</dbReference>
<dbReference type="PIRSF" id="PIRSF029287">
    <property type="entry name" value="UCP029287"/>
    <property type="match status" value="1"/>
</dbReference>
<gene>
    <name evidence="1" type="ORF">SAMN05444007_11259</name>
</gene>
<evidence type="ECO:0000313" key="2">
    <source>
        <dbReference type="Proteomes" id="UP000199379"/>
    </source>
</evidence>
<dbReference type="OrthoDB" id="9801841at2"/>
<sequence length="227" mass="23800">MSAAAFGAFGKMPCLGDFFRLDLPAGFVQAWDGWVQRSLLAGREAAGSGWDALYLSCPIWRFGLSAGLAGPQKMLGVMMPSVDRVGRQFPLTLAAPLSSEGSVLADHLRSADLFAQLEELALAALEDDMTRDRLAAGLAGIAVPARRDAAVLRAAGPNLVMTQGEPTALLPDLAAGLLAGRHAAPSIWTAWVAGVPRLLVCDGLPEGPNVQGLFDLTAAIWTEARPV</sequence>
<dbReference type="Gene3D" id="3.40.1730.10">
    <property type="entry name" value="pa0076 domain"/>
    <property type="match status" value="1"/>
</dbReference>
<protein>
    <submittedName>
        <fullName evidence="1">Type VI secretion system protein ImpM</fullName>
    </submittedName>
</protein>
<dbReference type="STRING" id="1227549.SAMN05444007_11259"/>
<organism evidence="1 2">
    <name type="scientific">Cribrihabitans marinus</name>
    <dbReference type="NCBI Taxonomy" id="1227549"/>
    <lineage>
        <taxon>Bacteria</taxon>
        <taxon>Pseudomonadati</taxon>
        <taxon>Pseudomonadota</taxon>
        <taxon>Alphaproteobacteria</taxon>
        <taxon>Rhodobacterales</taxon>
        <taxon>Paracoccaceae</taxon>
        <taxon>Cribrihabitans</taxon>
    </lineage>
</organism>
<dbReference type="EMBL" id="FNYD01000012">
    <property type="protein sequence ID" value="SEK03190.1"/>
    <property type="molecule type" value="Genomic_DNA"/>
</dbReference>
<proteinExistence type="predicted"/>
<keyword evidence="2" id="KW-1185">Reference proteome</keyword>
<accession>A0A1H7DV57</accession>
<reference evidence="1 2" key="1">
    <citation type="submission" date="2016-10" db="EMBL/GenBank/DDBJ databases">
        <authorList>
            <person name="de Groot N.N."/>
        </authorList>
    </citation>
    <scope>NUCLEOTIDE SEQUENCE [LARGE SCALE GENOMIC DNA]</scope>
    <source>
        <strain evidence="1 2">DSM 29340</strain>
    </source>
</reference>
<dbReference type="InterPro" id="IPR017748">
    <property type="entry name" value="TagF"/>
</dbReference>
<dbReference type="NCBIfam" id="TIGR03373">
    <property type="entry name" value="VI_minor_4"/>
    <property type="match status" value="1"/>
</dbReference>
<evidence type="ECO:0000313" key="1">
    <source>
        <dbReference type="EMBL" id="SEK03190.1"/>
    </source>
</evidence>
<dbReference type="InterPro" id="IPR038225">
    <property type="entry name" value="TagF_sf"/>
</dbReference>
<name>A0A1H7DV57_9RHOB</name>
<dbReference type="Proteomes" id="UP000199379">
    <property type="component" value="Unassembled WGS sequence"/>
</dbReference>
<dbReference type="RefSeq" id="WP_092370423.1">
    <property type="nucleotide sequence ID" value="NZ_FNYD01000012.1"/>
</dbReference>
<dbReference type="AlphaFoldDB" id="A0A1H7DV57"/>